<accession>A0A6A6J7F3</accession>
<dbReference type="RefSeq" id="XP_033650040.1">
    <property type="nucleotide sequence ID" value="XM_033793737.1"/>
</dbReference>
<dbReference type="EMBL" id="ML986520">
    <property type="protein sequence ID" value="KAF2272501.1"/>
    <property type="molecule type" value="Genomic_DNA"/>
</dbReference>
<organism evidence="1 2">
    <name type="scientific">Westerdykella ornata</name>
    <dbReference type="NCBI Taxonomy" id="318751"/>
    <lineage>
        <taxon>Eukaryota</taxon>
        <taxon>Fungi</taxon>
        <taxon>Dikarya</taxon>
        <taxon>Ascomycota</taxon>
        <taxon>Pezizomycotina</taxon>
        <taxon>Dothideomycetes</taxon>
        <taxon>Pleosporomycetidae</taxon>
        <taxon>Pleosporales</taxon>
        <taxon>Sporormiaceae</taxon>
        <taxon>Westerdykella</taxon>
    </lineage>
</organism>
<evidence type="ECO:0000313" key="1">
    <source>
        <dbReference type="EMBL" id="KAF2272501.1"/>
    </source>
</evidence>
<keyword evidence="2" id="KW-1185">Reference proteome</keyword>
<sequence>MSRAASMAFAAGSDHPLHAQAWRRVYLPSPEVVLRTESPSSDTYDTYIQSLLLTPRSPLVTPQFATSPIVAKSSFQPTKVFIAAIFL</sequence>
<name>A0A6A6J7F3_WESOR</name>
<gene>
    <name evidence="1" type="ORF">EI97DRAFT_207791</name>
</gene>
<dbReference type="Proteomes" id="UP000800097">
    <property type="component" value="Unassembled WGS sequence"/>
</dbReference>
<evidence type="ECO:0000313" key="2">
    <source>
        <dbReference type="Proteomes" id="UP000800097"/>
    </source>
</evidence>
<proteinExistence type="predicted"/>
<reference evidence="1" key="1">
    <citation type="journal article" date="2020" name="Stud. Mycol.">
        <title>101 Dothideomycetes genomes: a test case for predicting lifestyles and emergence of pathogens.</title>
        <authorList>
            <person name="Haridas S."/>
            <person name="Albert R."/>
            <person name="Binder M."/>
            <person name="Bloem J."/>
            <person name="Labutti K."/>
            <person name="Salamov A."/>
            <person name="Andreopoulos B."/>
            <person name="Baker S."/>
            <person name="Barry K."/>
            <person name="Bills G."/>
            <person name="Bluhm B."/>
            <person name="Cannon C."/>
            <person name="Castanera R."/>
            <person name="Culley D."/>
            <person name="Daum C."/>
            <person name="Ezra D."/>
            <person name="Gonzalez J."/>
            <person name="Henrissat B."/>
            <person name="Kuo A."/>
            <person name="Liang C."/>
            <person name="Lipzen A."/>
            <person name="Lutzoni F."/>
            <person name="Magnuson J."/>
            <person name="Mondo S."/>
            <person name="Nolan M."/>
            <person name="Ohm R."/>
            <person name="Pangilinan J."/>
            <person name="Park H.-J."/>
            <person name="Ramirez L."/>
            <person name="Alfaro M."/>
            <person name="Sun H."/>
            <person name="Tritt A."/>
            <person name="Yoshinaga Y."/>
            <person name="Zwiers L.-H."/>
            <person name="Turgeon B."/>
            <person name="Goodwin S."/>
            <person name="Spatafora J."/>
            <person name="Crous P."/>
            <person name="Grigoriev I."/>
        </authorList>
    </citation>
    <scope>NUCLEOTIDE SEQUENCE</scope>
    <source>
        <strain evidence="1">CBS 379.55</strain>
    </source>
</reference>
<dbReference type="GeneID" id="54546912"/>
<dbReference type="AlphaFoldDB" id="A0A6A6J7F3"/>
<protein>
    <submittedName>
        <fullName evidence="1">Uncharacterized protein</fullName>
    </submittedName>
</protein>